<name>A0A1H0Q4P6_9HYPH</name>
<evidence type="ECO:0000313" key="1">
    <source>
        <dbReference type="EMBL" id="SDP11676.1"/>
    </source>
</evidence>
<keyword evidence="2" id="KW-1185">Reference proteome</keyword>
<accession>A0A1H0Q4P6</accession>
<gene>
    <name evidence="1" type="ORF">SAMN04488061_2229</name>
</gene>
<dbReference type="EMBL" id="FNJC01000003">
    <property type="protein sequence ID" value="SDP11676.1"/>
    <property type="molecule type" value="Genomic_DNA"/>
</dbReference>
<evidence type="ECO:0000313" key="2">
    <source>
        <dbReference type="Proteomes" id="UP000198795"/>
    </source>
</evidence>
<proteinExistence type="predicted"/>
<sequence>MNWEQRGLSGDRPLCKIMGWRRPSFPQIKHRYGACNGGSSRLSNLNFAILKRSELRRLGPLCSPPEGMNHTLLRLVLGPLELLRNLRLLDRQHKGVGLDLLNLV</sequence>
<comment type="caution">
    <text evidence="1">The sequence shown here is derived from an EMBL/GenBank/DDBJ whole genome shotgun (WGS) entry which is preliminary data.</text>
</comment>
<reference evidence="1 2" key="1">
    <citation type="submission" date="2016-10" db="EMBL/GenBank/DDBJ databases">
        <authorList>
            <person name="Varghese N."/>
            <person name="Submissions S."/>
        </authorList>
    </citation>
    <scope>NUCLEOTIDE SEQUENCE [LARGE SCALE GENOMIC DNA]</scope>
    <source>
        <strain evidence="1 2">CGMCC 1.6497</strain>
    </source>
</reference>
<protein>
    <submittedName>
        <fullName evidence="1">Uncharacterized protein</fullName>
    </submittedName>
</protein>
<organism evidence="1 2">
    <name type="scientific">Filomicrobium insigne</name>
    <dbReference type="NCBI Taxonomy" id="418854"/>
    <lineage>
        <taxon>Bacteria</taxon>
        <taxon>Pseudomonadati</taxon>
        <taxon>Pseudomonadota</taxon>
        <taxon>Alphaproteobacteria</taxon>
        <taxon>Hyphomicrobiales</taxon>
        <taxon>Hyphomicrobiaceae</taxon>
        <taxon>Filomicrobium</taxon>
    </lineage>
</organism>
<dbReference type="Proteomes" id="UP000198795">
    <property type="component" value="Unassembled WGS sequence"/>
</dbReference>